<accession>A0A942Z5W6</accession>
<feature type="domain" description="Glycosyl transferase family 1" evidence="1">
    <location>
        <begin position="336"/>
        <end position="487"/>
    </location>
</feature>
<evidence type="ECO:0000313" key="3">
    <source>
        <dbReference type="Proteomes" id="UP000676456"/>
    </source>
</evidence>
<dbReference type="RefSeq" id="WP_213098393.1">
    <property type="nucleotide sequence ID" value="NZ_JAGYPN010000002.1"/>
</dbReference>
<sequence>MSKRVFMLLYDIDVNKGGITSVILSRSAELSNRYGYDVDLVSLDYKSNYDEIRAKLTKDGRLSPKVDILNVHNYYRDKNCSGYMKDEQRENYKAVSILEEKGYYVQDNEYEENHFARYFQNGQYIKYKKWSKDGYLTHIDYFDENRNRVSREEFHKGGYIYRKIYFDLISNKPKEEQHFTKDGFCFLSKWLNHKNGKIQKIFLFNRITKQVNEFKNNKEFHVHWLNELCREQTEKPFLICDGVGSASKVLSMDPKVAYRIYTVHTNHFDAPHEFGSPIKKDHVTLLKNLKNEEALVVLTESQKKDIVKQFGDYKNVYVIPNFITPITNYKLNRIPHLVTMIARYHPEKGIDEAIMAFEKVVKEVPDAIFEIYGHGEDEDRLRRIISELHLEKNVFLKGYTTRIGEVLGRTNVTILTSQFEGFNVVSLESMACNIPVISYDVKYGMSDIIKDGETGYLVSKGDQSALASRIIEILKNPKKVKTMGKAAHDYVLSKFSKEAVCQQWITLFDQLENNN</sequence>
<dbReference type="Pfam" id="PF00534">
    <property type="entry name" value="Glycos_transf_1"/>
    <property type="match status" value="1"/>
</dbReference>
<dbReference type="AlphaFoldDB" id="A0A942Z5W6"/>
<dbReference type="SUPFAM" id="SSF53756">
    <property type="entry name" value="UDP-Glycosyltransferase/glycogen phosphorylase"/>
    <property type="match status" value="1"/>
</dbReference>
<organism evidence="2 3">
    <name type="scientific">Lederbergia citrea</name>
    <dbReference type="NCBI Taxonomy" id="2833581"/>
    <lineage>
        <taxon>Bacteria</taxon>
        <taxon>Bacillati</taxon>
        <taxon>Bacillota</taxon>
        <taxon>Bacilli</taxon>
        <taxon>Bacillales</taxon>
        <taxon>Bacillaceae</taxon>
        <taxon>Lederbergia</taxon>
    </lineage>
</organism>
<reference evidence="2 3" key="1">
    <citation type="submission" date="2021-05" db="EMBL/GenBank/DDBJ databases">
        <title>Novel Bacillus species.</title>
        <authorList>
            <person name="Liu G."/>
        </authorList>
    </citation>
    <scope>NUCLEOTIDE SEQUENCE [LARGE SCALE GENOMIC DNA]</scope>
    <source>
        <strain evidence="2 3">FJAT-49682</strain>
    </source>
</reference>
<dbReference type="PANTHER" id="PTHR12526">
    <property type="entry name" value="GLYCOSYLTRANSFERASE"/>
    <property type="match status" value="1"/>
</dbReference>
<dbReference type="PANTHER" id="PTHR12526:SF630">
    <property type="entry name" value="GLYCOSYLTRANSFERASE"/>
    <property type="match status" value="1"/>
</dbReference>
<dbReference type="Proteomes" id="UP000676456">
    <property type="component" value="Unassembled WGS sequence"/>
</dbReference>
<dbReference type="InterPro" id="IPR001296">
    <property type="entry name" value="Glyco_trans_1"/>
</dbReference>
<keyword evidence="2" id="KW-0808">Transferase</keyword>
<dbReference type="EMBL" id="JAGYPN010000002">
    <property type="protein sequence ID" value="MBS4223381.1"/>
    <property type="molecule type" value="Genomic_DNA"/>
</dbReference>
<dbReference type="Gene3D" id="3.40.50.2000">
    <property type="entry name" value="Glycogen Phosphorylase B"/>
    <property type="match status" value="3"/>
</dbReference>
<proteinExistence type="predicted"/>
<evidence type="ECO:0000259" key="1">
    <source>
        <dbReference type="Pfam" id="PF00534"/>
    </source>
</evidence>
<gene>
    <name evidence="2" type="ORF">KHA91_11565</name>
</gene>
<protein>
    <submittedName>
        <fullName evidence="2">Glycosyltransferase</fullName>
        <ecNumber evidence="2">2.4.-.-</ecNumber>
    </submittedName>
</protein>
<keyword evidence="3" id="KW-1185">Reference proteome</keyword>
<name>A0A942Z5W6_9BACI</name>
<keyword evidence="2" id="KW-0328">Glycosyltransferase</keyword>
<dbReference type="EC" id="2.4.-.-" evidence="2"/>
<comment type="caution">
    <text evidence="2">The sequence shown here is derived from an EMBL/GenBank/DDBJ whole genome shotgun (WGS) entry which is preliminary data.</text>
</comment>
<evidence type="ECO:0000313" key="2">
    <source>
        <dbReference type="EMBL" id="MBS4223381.1"/>
    </source>
</evidence>
<dbReference type="GO" id="GO:0016757">
    <property type="term" value="F:glycosyltransferase activity"/>
    <property type="evidence" value="ECO:0007669"/>
    <property type="project" value="UniProtKB-KW"/>
</dbReference>